<dbReference type="PROSITE" id="PS50983">
    <property type="entry name" value="FE_B12_PBP"/>
    <property type="match status" value="1"/>
</dbReference>
<dbReference type="GO" id="GO:1901678">
    <property type="term" value="P:iron coordination entity transport"/>
    <property type="evidence" value="ECO:0007669"/>
    <property type="project" value="UniProtKB-ARBA"/>
</dbReference>
<sequence length="195" mass="21664">MISILIKLIDININLEEKDSKNLIDGLISHTETLGKIFNKEKEANALINQLNESIEKLKAINTNDKTFMGVIVSAKNIGYSAPHTGRVWGPIFDILNLKPALEIKNASSNHKGDDISVEAIAKSNPDVLLVLDRDAAISKEESVPAKDIIKGSNTLKNTNAIKNNKVYFTPNDTYINESIKTFINIFNQLEDFLK</sequence>
<dbReference type="eggNOG" id="COG4607">
    <property type="taxonomic scope" value="Bacteria"/>
</dbReference>
<dbReference type="RefSeq" id="WP_005397918.1">
    <property type="nucleotide sequence ID" value="NZ_JH601088.1"/>
</dbReference>
<keyword evidence="3" id="KW-0813">Transport</keyword>
<dbReference type="GeneID" id="96999917"/>
<proteinExistence type="inferred from homology"/>
<evidence type="ECO:0000256" key="4">
    <source>
        <dbReference type="ARBA" id="ARBA00022729"/>
    </source>
</evidence>
<comment type="subcellular location">
    <subcellularLocation>
        <location evidence="1">Cell envelope</location>
    </subcellularLocation>
</comment>
<dbReference type="PANTHER" id="PTHR30532">
    <property type="entry name" value="IRON III DICITRATE-BINDING PERIPLASMIC PROTEIN"/>
    <property type="match status" value="1"/>
</dbReference>
<dbReference type="PANTHER" id="PTHR30532:SF28">
    <property type="entry name" value="PETROBACTIN-BINDING PROTEIN YCLQ"/>
    <property type="match status" value="1"/>
</dbReference>
<evidence type="ECO:0000313" key="7">
    <source>
        <dbReference type="Proteomes" id="UP000004191"/>
    </source>
</evidence>
<evidence type="ECO:0000256" key="1">
    <source>
        <dbReference type="ARBA" id="ARBA00004196"/>
    </source>
</evidence>
<evidence type="ECO:0000313" key="6">
    <source>
        <dbReference type="EMBL" id="EHR34676.1"/>
    </source>
</evidence>
<evidence type="ECO:0000256" key="3">
    <source>
        <dbReference type="ARBA" id="ARBA00022448"/>
    </source>
</evidence>
<evidence type="ECO:0000259" key="5">
    <source>
        <dbReference type="PROSITE" id="PS50983"/>
    </source>
</evidence>
<dbReference type="STRING" id="883114.HMPREF9709_00646"/>
<keyword evidence="7" id="KW-1185">Reference proteome</keyword>
<name>H3NMT5_9FIRM</name>
<reference evidence="6 7" key="1">
    <citation type="submission" date="2012-01" db="EMBL/GenBank/DDBJ databases">
        <title>The Genome Sequence of Helcococcus kunzii ATCC 51366.</title>
        <authorList>
            <consortium name="The Broad Institute Genome Sequencing Platform"/>
            <person name="Earl A."/>
            <person name="Ward D."/>
            <person name="Feldgarden M."/>
            <person name="Gevers D."/>
            <person name="Huys G."/>
            <person name="Young S.K."/>
            <person name="Zeng Q."/>
            <person name="Gargeya S."/>
            <person name="Fitzgerald M."/>
            <person name="Haas B."/>
            <person name="Abouelleil A."/>
            <person name="Alvarado L."/>
            <person name="Arachchi H.M."/>
            <person name="Berlin A."/>
            <person name="Chapman S.B."/>
            <person name="Gearin G."/>
            <person name="Goldberg J."/>
            <person name="Griggs A."/>
            <person name="Gujja S."/>
            <person name="Hansen M."/>
            <person name="Heiman D."/>
            <person name="Howarth C."/>
            <person name="Larimer J."/>
            <person name="Lui A."/>
            <person name="MacDonald P.J.P."/>
            <person name="McCowen C."/>
            <person name="Montmayeur A."/>
            <person name="Murphy C."/>
            <person name="Neiman D."/>
            <person name="Pearson M."/>
            <person name="Priest M."/>
            <person name="Roberts A."/>
            <person name="Saif S."/>
            <person name="Shea T."/>
            <person name="Sisk P."/>
            <person name="Stolte C."/>
            <person name="Sykes S."/>
            <person name="Wortman J."/>
            <person name="Nusbaum C."/>
            <person name="Birren B."/>
        </authorList>
    </citation>
    <scope>NUCLEOTIDE SEQUENCE [LARGE SCALE GENOMIC DNA]</scope>
    <source>
        <strain evidence="6 7">ATCC 51366</strain>
    </source>
</reference>
<comment type="caution">
    <text evidence="6">The sequence shown here is derived from an EMBL/GenBank/DDBJ whole genome shotgun (WGS) entry which is preliminary data.</text>
</comment>
<dbReference type="Gene3D" id="3.40.50.1980">
    <property type="entry name" value="Nitrogenase molybdenum iron protein domain"/>
    <property type="match status" value="2"/>
</dbReference>
<dbReference type="Proteomes" id="UP000004191">
    <property type="component" value="Unassembled WGS sequence"/>
</dbReference>
<dbReference type="EMBL" id="AGEI01000019">
    <property type="protein sequence ID" value="EHR34676.1"/>
    <property type="molecule type" value="Genomic_DNA"/>
</dbReference>
<evidence type="ECO:0000256" key="2">
    <source>
        <dbReference type="ARBA" id="ARBA00008814"/>
    </source>
</evidence>
<dbReference type="InterPro" id="IPR002491">
    <property type="entry name" value="ABC_transptr_periplasmic_BD"/>
</dbReference>
<organism evidence="6 7">
    <name type="scientific">Helcococcus kunzii ATCC 51366</name>
    <dbReference type="NCBI Taxonomy" id="883114"/>
    <lineage>
        <taxon>Bacteria</taxon>
        <taxon>Bacillati</taxon>
        <taxon>Bacillota</taxon>
        <taxon>Tissierellia</taxon>
        <taxon>Tissierellales</taxon>
        <taxon>Peptoniphilaceae</taxon>
        <taxon>Helcococcus</taxon>
    </lineage>
</organism>
<protein>
    <recommendedName>
        <fullName evidence="5">Fe/B12 periplasmic-binding domain-containing protein</fullName>
    </recommendedName>
</protein>
<dbReference type="AlphaFoldDB" id="H3NMT5"/>
<dbReference type="SUPFAM" id="SSF53807">
    <property type="entry name" value="Helical backbone' metal receptor"/>
    <property type="match status" value="1"/>
</dbReference>
<dbReference type="HOGENOM" id="CLU_1394663_0_0_9"/>
<dbReference type="GO" id="GO:0030288">
    <property type="term" value="C:outer membrane-bounded periplasmic space"/>
    <property type="evidence" value="ECO:0007669"/>
    <property type="project" value="TreeGrafter"/>
</dbReference>
<dbReference type="InterPro" id="IPR051313">
    <property type="entry name" value="Bact_iron-sidero_bind"/>
</dbReference>
<accession>H3NMT5</accession>
<feature type="domain" description="Fe/B12 periplasmic-binding" evidence="5">
    <location>
        <begin position="1"/>
        <end position="195"/>
    </location>
</feature>
<comment type="similarity">
    <text evidence="2">Belongs to the bacterial solute-binding protein 8 family.</text>
</comment>
<gene>
    <name evidence="6" type="ORF">HMPREF9709_00646</name>
</gene>
<keyword evidence="4" id="KW-0732">Signal</keyword>
<dbReference type="Pfam" id="PF01497">
    <property type="entry name" value="Peripla_BP_2"/>
    <property type="match status" value="1"/>
</dbReference>